<accession>A2H1I2</accession>
<reference evidence="1" key="2">
    <citation type="journal article" date="2007" name="Science">
        <title>Draft genome sequence of the sexually transmitted pathogen Trichomonas vaginalis.</title>
        <authorList>
            <person name="Carlton J.M."/>
            <person name="Hirt R.P."/>
            <person name="Silva J.C."/>
            <person name="Delcher A.L."/>
            <person name="Schatz M."/>
            <person name="Zhao Q."/>
            <person name="Wortman J.R."/>
            <person name="Bidwell S.L."/>
            <person name="Alsmark U.C.M."/>
            <person name="Besteiro S."/>
            <person name="Sicheritz-Ponten T."/>
            <person name="Noel C.J."/>
            <person name="Dacks J.B."/>
            <person name="Foster P.G."/>
            <person name="Simillion C."/>
            <person name="Van de Peer Y."/>
            <person name="Miranda-Saavedra D."/>
            <person name="Barton G.J."/>
            <person name="Westrop G.D."/>
            <person name="Mueller S."/>
            <person name="Dessi D."/>
            <person name="Fiori P.L."/>
            <person name="Ren Q."/>
            <person name="Paulsen I."/>
            <person name="Zhang H."/>
            <person name="Bastida-Corcuera F.D."/>
            <person name="Simoes-Barbosa A."/>
            <person name="Brown M.T."/>
            <person name="Hayes R.D."/>
            <person name="Mukherjee M."/>
            <person name="Okumura C.Y."/>
            <person name="Schneider R."/>
            <person name="Smith A.J."/>
            <person name="Vanacova S."/>
            <person name="Villalvazo M."/>
            <person name="Haas B.J."/>
            <person name="Pertea M."/>
            <person name="Feldblyum T.V."/>
            <person name="Utterback T.R."/>
            <person name="Shu C.L."/>
            <person name="Osoegawa K."/>
            <person name="de Jong P.J."/>
            <person name="Hrdy I."/>
            <person name="Horvathova L."/>
            <person name="Zubacova Z."/>
            <person name="Dolezal P."/>
            <person name="Malik S.B."/>
            <person name="Logsdon J.M. Jr."/>
            <person name="Henze K."/>
            <person name="Gupta A."/>
            <person name="Wang C.C."/>
            <person name="Dunne R.L."/>
            <person name="Upcroft J.A."/>
            <person name="Upcroft P."/>
            <person name="White O."/>
            <person name="Salzberg S.L."/>
            <person name="Tang P."/>
            <person name="Chiu C.-H."/>
            <person name="Lee Y.-S."/>
            <person name="Embley T.M."/>
            <person name="Coombs G.H."/>
            <person name="Mottram J.C."/>
            <person name="Tachezy J."/>
            <person name="Fraser-Liggett C.M."/>
            <person name="Johnson P.J."/>
        </authorList>
    </citation>
    <scope>NUCLEOTIDE SEQUENCE [LARGE SCALE GENOMIC DNA]</scope>
    <source>
        <strain evidence="1">G3</strain>
    </source>
</reference>
<keyword evidence="2" id="KW-1185">Reference proteome</keyword>
<name>A2H1I2_TRIV3</name>
<organism evidence="1 2">
    <name type="scientific">Trichomonas vaginalis (strain ATCC PRA-98 / G3)</name>
    <dbReference type="NCBI Taxonomy" id="412133"/>
    <lineage>
        <taxon>Eukaryota</taxon>
        <taxon>Metamonada</taxon>
        <taxon>Parabasalia</taxon>
        <taxon>Trichomonadida</taxon>
        <taxon>Trichomonadidae</taxon>
        <taxon>Trichomonas</taxon>
    </lineage>
</organism>
<dbReference type="EMBL" id="DS124115">
    <property type="protein sequence ID" value="EAX76735.1"/>
    <property type="molecule type" value="Genomic_DNA"/>
</dbReference>
<sequence>MSEFFSIFQGVPGELKEVVKKILPCCSSEFVGILEVLHLRVFGHEKMTLFQQK</sequence>
<dbReference type="SMR" id="A2H1I2"/>
<protein>
    <submittedName>
        <fullName evidence="1">Uncharacterized protein</fullName>
    </submittedName>
</protein>
<reference evidence="1" key="1">
    <citation type="submission" date="2006-10" db="EMBL/GenBank/DDBJ databases">
        <authorList>
            <person name="Amadeo P."/>
            <person name="Zhao Q."/>
            <person name="Wortman J."/>
            <person name="Fraser-Liggett C."/>
            <person name="Carlton J."/>
        </authorList>
    </citation>
    <scope>NUCLEOTIDE SEQUENCE</scope>
    <source>
        <strain evidence="1">G3</strain>
    </source>
</reference>
<dbReference type="VEuPathDB" id="TrichDB:TVAG_087390"/>
<dbReference type="InParanoid" id="A2H1I2"/>
<dbReference type="Proteomes" id="UP000001542">
    <property type="component" value="Unassembled WGS sequence"/>
</dbReference>
<evidence type="ECO:0000313" key="2">
    <source>
        <dbReference type="Proteomes" id="UP000001542"/>
    </source>
</evidence>
<gene>
    <name evidence="1" type="ORF">TVAG_087390</name>
</gene>
<proteinExistence type="predicted"/>
<dbReference type="VEuPathDB" id="TrichDB:TVAGG3_0436290"/>
<dbReference type="AlphaFoldDB" id="A2H1I2"/>
<evidence type="ECO:0000313" key="1">
    <source>
        <dbReference type="EMBL" id="EAX76735.1"/>
    </source>
</evidence>